<dbReference type="AlphaFoldDB" id="A0A0P7W1R3"/>
<dbReference type="Proteomes" id="UP000034805">
    <property type="component" value="Unassembled WGS sequence"/>
</dbReference>
<dbReference type="EMBL" id="JARO02020259">
    <property type="protein sequence ID" value="KPP56556.1"/>
    <property type="molecule type" value="Genomic_DNA"/>
</dbReference>
<feature type="non-terminal residue" evidence="1">
    <location>
        <position position="67"/>
    </location>
</feature>
<sequence length="67" mass="7704">GLVEVILYQGSEEELKPWLPFPGREYEDRKAAVEARSYLMSGKVKVWENPVTVEWVDLIKGLEIIAK</sequence>
<proteinExistence type="predicted"/>
<name>A0A0P7W1R3_SCLFO</name>
<comment type="caution">
    <text evidence="1">The sequence shown here is derived from an EMBL/GenBank/DDBJ whole genome shotgun (WGS) entry which is preliminary data.</text>
</comment>
<organism evidence="1 2">
    <name type="scientific">Scleropages formosus</name>
    <name type="common">Asian bonytongue</name>
    <name type="synonym">Osteoglossum formosum</name>
    <dbReference type="NCBI Taxonomy" id="113540"/>
    <lineage>
        <taxon>Eukaryota</taxon>
        <taxon>Metazoa</taxon>
        <taxon>Chordata</taxon>
        <taxon>Craniata</taxon>
        <taxon>Vertebrata</taxon>
        <taxon>Euteleostomi</taxon>
        <taxon>Actinopterygii</taxon>
        <taxon>Neopterygii</taxon>
        <taxon>Teleostei</taxon>
        <taxon>Osteoglossocephala</taxon>
        <taxon>Osteoglossomorpha</taxon>
        <taxon>Osteoglossiformes</taxon>
        <taxon>Osteoglossidae</taxon>
        <taxon>Scleropages</taxon>
    </lineage>
</organism>
<feature type="non-terminal residue" evidence="1">
    <location>
        <position position="1"/>
    </location>
</feature>
<evidence type="ECO:0000313" key="1">
    <source>
        <dbReference type="EMBL" id="KPP56556.1"/>
    </source>
</evidence>
<evidence type="ECO:0000313" key="2">
    <source>
        <dbReference type="Proteomes" id="UP000034805"/>
    </source>
</evidence>
<gene>
    <name evidence="1" type="ORF">Z043_125814</name>
</gene>
<reference evidence="1 2" key="1">
    <citation type="submission" date="2015-08" db="EMBL/GenBank/DDBJ databases">
        <title>The genome of the Asian arowana (Scleropages formosus).</title>
        <authorList>
            <person name="Tan M.H."/>
            <person name="Gan H.M."/>
            <person name="Croft L.J."/>
            <person name="Austin C.M."/>
        </authorList>
    </citation>
    <scope>NUCLEOTIDE SEQUENCE [LARGE SCALE GENOMIC DNA]</scope>
    <source>
        <strain evidence="1">Aro1</strain>
    </source>
</reference>
<accession>A0A0P7W1R3</accession>
<protein>
    <submittedName>
        <fullName evidence="1">Uncharacterized protein</fullName>
    </submittedName>
</protein>